<evidence type="ECO:0000313" key="3">
    <source>
        <dbReference type="EMBL" id="MBH8560345.1"/>
    </source>
</evidence>
<protein>
    <submittedName>
        <fullName evidence="3">Uncharacterized protein</fullName>
    </submittedName>
</protein>
<dbReference type="Proteomes" id="UP000625631">
    <property type="component" value="Unassembled WGS sequence"/>
</dbReference>
<dbReference type="EMBL" id="JAEDAE010000013">
    <property type="protein sequence ID" value="MBH8560345.1"/>
    <property type="molecule type" value="Genomic_DNA"/>
</dbReference>
<evidence type="ECO:0000256" key="1">
    <source>
        <dbReference type="SAM" id="MobiDB-lite"/>
    </source>
</evidence>
<feature type="signal peptide" evidence="2">
    <location>
        <begin position="1"/>
        <end position="23"/>
    </location>
</feature>
<accession>A0ABS0QCE9</accession>
<evidence type="ECO:0000256" key="2">
    <source>
        <dbReference type="SAM" id="SignalP"/>
    </source>
</evidence>
<organism evidence="3 4">
    <name type="scientific">Hymenobacter negativus</name>
    <dbReference type="NCBI Taxonomy" id="2795026"/>
    <lineage>
        <taxon>Bacteria</taxon>
        <taxon>Pseudomonadati</taxon>
        <taxon>Bacteroidota</taxon>
        <taxon>Cytophagia</taxon>
        <taxon>Cytophagales</taxon>
        <taxon>Hymenobacteraceae</taxon>
        <taxon>Hymenobacter</taxon>
    </lineage>
</organism>
<name>A0ABS0QCE9_9BACT</name>
<sequence length="82" mass="8416">MANLHHFRVPALLVSGLAVVAAAACQGGSDTKTSTETSTTQAATDTADTGATPVALRTGNAEAGRDVYRNETFGDEGFWTDA</sequence>
<feature type="non-terminal residue" evidence="3">
    <location>
        <position position="82"/>
    </location>
</feature>
<feature type="chain" id="PRO_5046700829" evidence="2">
    <location>
        <begin position="24"/>
        <end position="82"/>
    </location>
</feature>
<keyword evidence="4" id="KW-1185">Reference proteome</keyword>
<evidence type="ECO:0000313" key="4">
    <source>
        <dbReference type="Proteomes" id="UP000625631"/>
    </source>
</evidence>
<proteinExistence type="predicted"/>
<keyword evidence="2" id="KW-0732">Signal</keyword>
<comment type="caution">
    <text evidence="3">The sequence shown here is derived from an EMBL/GenBank/DDBJ whole genome shotgun (WGS) entry which is preliminary data.</text>
</comment>
<reference evidence="3 4" key="1">
    <citation type="submission" date="2020-12" db="EMBL/GenBank/DDBJ databases">
        <title>Hymenobacter sp.</title>
        <authorList>
            <person name="Kim M.K."/>
        </authorList>
    </citation>
    <scope>NUCLEOTIDE SEQUENCE [LARGE SCALE GENOMIC DNA]</scope>
    <source>
        <strain evidence="3 4">BT442</strain>
    </source>
</reference>
<feature type="region of interest" description="Disordered" evidence="1">
    <location>
        <begin position="27"/>
        <end position="58"/>
    </location>
</feature>
<gene>
    <name evidence="3" type="ORF">I7X13_19950</name>
</gene>
<feature type="compositionally biased region" description="Low complexity" evidence="1">
    <location>
        <begin position="27"/>
        <end position="52"/>
    </location>
</feature>